<evidence type="ECO:0000313" key="3">
    <source>
        <dbReference type="EMBL" id="CAG2061375.1"/>
    </source>
</evidence>
<evidence type="ECO:0008006" key="5">
    <source>
        <dbReference type="Google" id="ProtNLM"/>
    </source>
</evidence>
<dbReference type="Pfam" id="PF00106">
    <property type="entry name" value="adh_short"/>
    <property type="match status" value="1"/>
</dbReference>
<accession>A0ABN7P2Q7</accession>
<dbReference type="EMBL" id="CAJPIN010015652">
    <property type="protein sequence ID" value="CAG2061375.1"/>
    <property type="molecule type" value="Genomic_DNA"/>
</dbReference>
<dbReference type="InterPro" id="IPR036291">
    <property type="entry name" value="NAD(P)-bd_dom_sf"/>
</dbReference>
<gene>
    <name evidence="3" type="ORF">TPAB3V08_LOCUS8329</name>
</gene>
<name>A0ABN7P2Q7_TIMPD</name>
<protein>
    <recommendedName>
        <fullName evidence="5">Dehydrogenase/reductase SDR family member 11</fullName>
    </recommendedName>
</protein>
<comment type="caution">
    <text evidence="3">The sequence shown here is derived from an EMBL/GenBank/DDBJ whole genome shotgun (WGS) entry which is preliminary data.</text>
</comment>
<evidence type="ECO:0000256" key="2">
    <source>
        <dbReference type="ARBA" id="ARBA00023002"/>
    </source>
</evidence>
<organism evidence="3 4">
    <name type="scientific">Timema podura</name>
    <name type="common">Walking stick</name>
    <dbReference type="NCBI Taxonomy" id="61482"/>
    <lineage>
        <taxon>Eukaryota</taxon>
        <taxon>Metazoa</taxon>
        <taxon>Ecdysozoa</taxon>
        <taxon>Arthropoda</taxon>
        <taxon>Hexapoda</taxon>
        <taxon>Insecta</taxon>
        <taxon>Pterygota</taxon>
        <taxon>Neoptera</taxon>
        <taxon>Polyneoptera</taxon>
        <taxon>Phasmatodea</taxon>
        <taxon>Timematodea</taxon>
        <taxon>Timematoidea</taxon>
        <taxon>Timematidae</taxon>
        <taxon>Timema</taxon>
    </lineage>
</organism>
<comment type="similarity">
    <text evidence="1">Belongs to the short-chain dehydrogenases/reductases (SDR) family.</text>
</comment>
<dbReference type="Gene3D" id="3.40.50.720">
    <property type="entry name" value="NAD(P)-binding Rossmann-like Domain"/>
    <property type="match status" value="1"/>
</dbReference>
<dbReference type="Proteomes" id="UP001153148">
    <property type="component" value="Unassembled WGS sequence"/>
</dbReference>
<proteinExistence type="inferred from homology"/>
<reference evidence="3" key="1">
    <citation type="submission" date="2021-03" db="EMBL/GenBank/DDBJ databases">
        <authorList>
            <person name="Tran Van P."/>
        </authorList>
    </citation>
    <scope>NUCLEOTIDE SEQUENCE</scope>
</reference>
<keyword evidence="2" id="KW-0560">Oxidoreductase</keyword>
<evidence type="ECO:0000313" key="4">
    <source>
        <dbReference type="Proteomes" id="UP001153148"/>
    </source>
</evidence>
<dbReference type="InterPro" id="IPR002347">
    <property type="entry name" value="SDR_fam"/>
</dbReference>
<dbReference type="PROSITE" id="PS00061">
    <property type="entry name" value="ADH_SHORT"/>
    <property type="match status" value="1"/>
</dbReference>
<sequence length="154" mass="17156">MRERGVDDGHIIHINSIAGHSILNLPLHFYTASKHAVTVLTEGLRRELVQLNSHIRVTSVNPGNVETEFVDAMGTMGETNSAAYFKENPFLASRDISDAVIYTLSTPPHVQDKHKSKVNAFGMRYLRNVCGKARLDQVSNEWVLKECSLKGNPI</sequence>
<keyword evidence="4" id="KW-1185">Reference proteome</keyword>
<dbReference type="PRINTS" id="PR00081">
    <property type="entry name" value="GDHRDH"/>
</dbReference>
<dbReference type="PANTHER" id="PTHR43115">
    <property type="entry name" value="DEHYDROGENASE/REDUCTASE SDR FAMILY MEMBER 11"/>
    <property type="match status" value="1"/>
</dbReference>
<dbReference type="SUPFAM" id="SSF51735">
    <property type="entry name" value="NAD(P)-binding Rossmann-fold domains"/>
    <property type="match status" value="1"/>
</dbReference>
<evidence type="ECO:0000256" key="1">
    <source>
        <dbReference type="ARBA" id="ARBA00006484"/>
    </source>
</evidence>
<feature type="non-terminal residue" evidence="3">
    <location>
        <position position="154"/>
    </location>
</feature>
<dbReference type="PANTHER" id="PTHR43115:SF4">
    <property type="entry name" value="DEHYDROGENASE_REDUCTASE SDR FAMILY MEMBER 11"/>
    <property type="match status" value="1"/>
</dbReference>
<dbReference type="InterPro" id="IPR020904">
    <property type="entry name" value="Sc_DH/Rdtase_CS"/>
</dbReference>